<name>A0ACC0IFT1_9ERIC</name>
<keyword evidence="2" id="KW-1185">Reference proteome</keyword>
<protein>
    <submittedName>
        <fullName evidence="1">Glutathione S-transferase T3</fullName>
    </submittedName>
</protein>
<dbReference type="Proteomes" id="UP001060215">
    <property type="component" value="Chromosome 6"/>
</dbReference>
<evidence type="ECO:0000313" key="1">
    <source>
        <dbReference type="EMBL" id="KAI8023848.1"/>
    </source>
</evidence>
<gene>
    <name evidence="1" type="ORF">LOK49_LG03G01049</name>
</gene>
<sequence>MSQVGQVVGQESPFSTQLKSTTKKSRGGNFSIEEDNMVVSAWLNTSLDIVHGNEQKSKTFWRRVGEYFHEHKTFISERNDCSLMNWWSIIQLGTIKFYGYFTQIEALHQSGANEQDKIGKAKIMYQEVNKTLFQFEHCWNVLRHQPKWFEQCQKKKPKRIRNDPTSSPLTPKPINLAEDDILPLERPMDRKAEKERLKKVKNHDSYSPIVDLVNKMKEERKRGTEKKLELLQKSYHIHASRARTEQLKEEERIMMIDTSEMSPMQQEYYRLRQLKIIESRKKINDVE</sequence>
<evidence type="ECO:0000313" key="2">
    <source>
        <dbReference type="Proteomes" id="UP001060215"/>
    </source>
</evidence>
<proteinExistence type="predicted"/>
<organism evidence="1 2">
    <name type="scientific">Camellia lanceoleosa</name>
    <dbReference type="NCBI Taxonomy" id="1840588"/>
    <lineage>
        <taxon>Eukaryota</taxon>
        <taxon>Viridiplantae</taxon>
        <taxon>Streptophyta</taxon>
        <taxon>Embryophyta</taxon>
        <taxon>Tracheophyta</taxon>
        <taxon>Spermatophyta</taxon>
        <taxon>Magnoliopsida</taxon>
        <taxon>eudicotyledons</taxon>
        <taxon>Gunneridae</taxon>
        <taxon>Pentapetalae</taxon>
        <taxon>asterids</taxon>
        <taxon>Ericales</taxon>
        <taxon>Theaceae</taxon>
        <taxon>Camellia</taxon>
    </lineage>
</organism>
<reference evidence="1 2" key="1">
    <citation type="journal article" date="2022" name="Plant J.">
        <title>Chromosome-level genome of Camellia lanceoleosa provides a valuable resource for understanding genome evolution and self-incompatibility.</title>
        <authorList>
            <person name="Gong W."/>
            <person name="Xiao S."/>
            <person name="Wang L."/>
            <person name="Liao Z."/>
            <person name="Chang Y."/>
            <person name="Mo W."/>
            <person name="Hu G."/>
            <person name="Li W."/>
            <person name="Zhao G."/>
            <person name="Zhu H."/>
            <person name="Hu X."/>
            <person name="Ji K."/>
            <person name="Xiang X."/>
            <person name="Song Q."/>
            <person name="Yuan D."/>
            <person name="Jin S."/>
            <person name="Zhang L."/>
        </authorList>
    </citation>
    <scope>NUCLEOTIDE SEQUENCE [LARGE SCALE GENOMIC DNA]</scope>
    <source>
        <strain evidence="1">SQ_2022a</strain>
    </source>
</reference>
<dbReference type="EMBL" id="CM045763">
    <property type="protein sequence ID" value="KAI8023848.1"/>
    <property type="molecule type" value="Genomic_DNA"/>
</dbReference>
<comment type="caution">
    <text evidence="1">The sequence shown here is derived from an EMBL/GenBank/DDBJ whole genome shotgun (WGS) entry which is preliminary data.</text>
</comment>
<accession>A0ACC0IFT1</accession>